<dbReference type="AlphaFoldDB" id="X0Z5L7"/>
<dbReference type="GO" id="GO:0003924">
    <property type="term" value="F:GTPase activity"/>
    <property type="evidence" value="ECO:0007669"/>
    <property type="project" value="InterPro"/>
</dbReference>
<proteinExistence type="predicted"/>
<dbReference type="EMBL" id="BART01003358">
    <property type="protein sequence ID" value="GAG55698.1"/>
    <property type="molecule type" value="Genomic_DNA"/>
</dbReference>
<sequence length="42" mass="4763">MRAAKYDEIFKVVICGDQGVGKKTLLTRFTKENYKLTPASIK</sequence>
<comment type="caution">
    <text evidence="1">The sequence shown here is derived from an EMBL/GenBank/DDBJ whole genome shotgun (WGS) entry which is preliminary data.</text>
</comment>
<dbReference type="InterPro" id="IPR027417">
    <property type="entry name" value="P-loop_NTPase"/>
</dbReference>
<protein>
    <recommendedName>
        <fullName evidence="2">G domain-containing protein</fullName>
    </recommendedName>
</protein>
<dbReference type="Gene3D" id="3.40.50.300">
    <property type="entry name" value="P-loop containing nucleotide triphosphate hydrolases"/>
    <property type="match status" value="1"/>
</dbReference>
<reference evidence="1" key="1">
    <citation type="journal article" date="2014" name="Front. Microbiol.">
        <title>High frequency of phylogenetically diverse reductive dehalogenase-homologous genes in deep subseafloor sedimentary metagenomes.</title>
        <authorList>
            <person name="Kawai M."/>
            <person name="Futagami T."/>
            <person name="Toyoda A."/>
            <person name="Takaki Y."/>
            <person name="Nishi S."/>
            <person name="Hori S."/>
            <person name="Arai W."/>
            <person name="Tsubouchi T."/>
            <person name="Morono Y."/>
            <person name="Uchiyama I."/>
            <person name="Ito T."/>
            <person name="Fujiyama A."/>
            <person name="Inagaki F."/>
            <person name="Takami H."/>
        </authorList>
    </citation>
    <scope>NUCLEOTIDE SEQUENCE</scope>
    <source>
        <strain evidence="1">Expedition CK06-06</strain>
    </source>
</reference>
<name>X0Z5L7_9ZZZZ</name>
<accession>X0Z5L7</accession>
<dbReference type="InterPro" id="IPR001806">
    <property type="entry name" value="Small_GTPase"/>
</dbReference>
<organism evidence="1">
    <name type="scientific">marine sediment metagenome</name>
    <dbReference type="NCBI Taxonomy" id="412755"/>
    <lineage>
        <taxon>unclassified sequences</taxon>
        <taxon>metagenomes</taxon>
        <taxon>ecological metagenomes</taxon>
    </lineage>
</organism>
<dbReference type="Pfam" id="PF00071">
    <property type="entry name" value="Ras"/>
    <property type="match status" value="1"/>
</dbReference>
<gene>
    <name evidence="1" type="ORF">S01H4_09348</name>
</gene>
<evidence type="ECO:0008006" key="2">
    <source>
        <dbReference type="Google" id="ProtNLM"/>
    </source>
</evidence>
<dbReference type="SUPFAM" id="SSF52540">
    <property type="entry name" value="P-loop containing nucleoside triphosphate hydrolases"/>
    <property type="match status" value="1"/>
</dbReference>
<dbReference type="GO" id="GO:0005525">
    <property type="term" value="F:GTP binding"/>
    <property type="evidence" value="ECO:0007669"/>
    <property type="project" value="InterPro"/>
</dbReference>
<evidence type="ECO:0000313" key="1">
    <source>
        <dbReference type="EMBL" id="GAG55698.1"/>
    </source>
</evidence>